<dbReference type="EMBL" id="LAZR01000299">
    <property type="protein sequence ID" value="KKN76133.1"/>
    <property type="molecule type" value="Genomic_DNA"/>
</dbReference>
<dbReference type="AlphaFoldDB" id="A0A0F9WD29"/>
<comment type="caution">
    <text evidence="2">The sequence shown here is derived from an EMBL/GenBank/DDBJ whole genome shotgun (WGS) entry which is preliminary data.</text>
</comment>
<accession>A0A0F9WD29</accession>
<name>A0A0F9WD29_9ZZZZ</name>
<sequence length="140" mass="16032">MRQFTSEAAKSLITVIGTEYHAAQIRVSRNFIKQDDMLGYLFERLNRLACQNVNLRKFLDNVGHIPVVEDEDMDLDWAKDPREAEDGKGEVRRYVTRSGGNVLSSDSKRRDSTKKTRLVSYKQEAGRRKRIKEGEGAKVA</sequence>
<feature type="compositionally biased region" description="Basic and acidic residues" evidence="1">
    <location>
        <begin position="78"/>
        <end position="93"/>
    </location>
</feature>
<gene>
    <name evidence="2" type="ORF">LCGC14_0373280</name>
</gene>
<evidence type="ECO:0000256" key="1">
    <source>
        <dbReference type="SAM" id="MobiDB-lite"/>
    </source>
</evidence>
<organism evidence="2">
    <name type="scientific">marine sediment metagenome</name>
    <dbReference type="NCBI Taxonomy" id="412755"/>
    <lineage>
        <taxon>unclassified sequences</taxon>
        <taxon>metagenomes</taxon>
        <taxon>ecological metagenomes</taxon>
    </lineage>
</organism>
<proteinExistence type="predicted"/>
<reference evidence="2" key="1">
    <citation type="journal article" date="2015" name="Nature">
        <title>Complex archaea that bridge the gap between prokaryotes and eukaryotes.</title>
        <authorList>
            <person name="Spang A."/>
            <person name="Saw J.H."/>
            <person name="Jorgensen S.L."/>
            <person name="Zaremba-Niedzwiedzka K."/>
            <person name="Martijn J."/>
            <person name="Lind A.E."/>
            <person name="van Eijk R."/>
            <person name="Schleper C."/>
            <person name="Guy L."/>
            <person name="Ettema T.J."/>
        </authorList>
    </citation>
    <scope>NUCLEOTIDE SEQUENCE</scope>
</reference>
<feature type="region of interest" description="Disordered" evidence="1">
    <location>
        <begin position="78"/>
        <end position="140"/>
    </location>
</feature>
<protein>
    <submittedName>
        <fullName evidence="2">Uncharacterized protein</fullName>
    </submittedName>
</protein>
<evidence type="ECO:0000313" key="2">
    <source>
        <dbReference type="EMBL" id="KKN76133.1"/>
    </source>
</evidence>